<evidence type="ECO:0000256" key="13">
    <source>
        <dbReference type="ARBA" id="ARBA00023136"/>
    </source>
</evidence>
<keyword evidence="9 14" id="KW-0809">Transit peptide</keyword>
<keyword evidence="5 14" id="KW-0109">Calcium transport</keyword>
<dbReference type="AlphaFoldDB" id="A0A4Y2ER92"/>
<dbReference type="Proteomes" id="UP000499080">
    <property type="component" value="Unassembled WGS sequence"/>
</dbReference>
<evidence type="ECO:0000256" key="14">
    <source>
        <dbReference type="RuleBase" id="RU369077"/>
    </source>
</evidence>
<keyword evidence="7 14" id="KW-0999">Mitochondrion inner membrane</keyword>
<proteinExistence type="inferred from homology"/>
<evidence type="ECO:0000256" key="9">
    <source>
        <dbReference type="ARBA" id="ARBA00022946"/>
    </source>
</evidence>
<evidence type="ECO:0000313" key="15">
    <source>
        <dbReference type="EMBL" id="GBM30526.1"/>
    </source>
</evidence>
<sequence>MASMLLRLASNISTINYPLKKISMVPIRHAVTSETGAVLPKPQKMPFGLVRVLLTVLPGLYLGATISKEAAAFLEENDIFVPDEDDDED</sequence>
<evidence type="ECO:0000256" key="2">
    <source>
        <dbReference type="ARBA" id="ARBA00008958"/>
    </source>
</evidence>
<protein>
    <recommendedName>
        <fullName evidence="3 14">Essential MCU regulator, mitochondrial</fullName>
    </recommendedName>
    <alternativeName>
        <fullName evidence="14">Single-pass membrane protein with aspartate-rich tail 1, mitochondrial</fullName>
    </alternativeName>
</protein>
<evidence type="ECO:0000256" key="5">
    <source>
        <dbReference type="ARBA" id="ARBA00022568"/>
    </source>
</evidence>
<keyword evidence="8 14" id="KW-0106">Calcium</keyword>
<gene>
    <name evidence="15" type="ORF">AVEN_264985_1</name>
</gene>
<keyword evidence="13" id="KW-0472">Membrane</keyword>
<evidence type="ECO:0000256" key="8">
    <source>
        <dbReference type="ARBA" id="ARBA00022837"/>
    </source>
</evidence>
<keyword evidence="10" id="KW-1133">Transmembrane helix</keyword>
<evidence type="ECO:0000256" key="10">
    <source>
        <dbReference type="ARBA" id="ARBA00022989"/>
    </source>
</evidence>
<organism evidence="15 16">
    <name type="scientific">Araneus ventricosus</name>
    <name type="common">Orbweaver spider</name>
    <name type="synonym">Epeira ventricosa</name>
    <dbReference type="NCBI Taxonomy" id="182803"/>
    <lineage>
        <taxon>Eukaryota</taxon>
        <taxon>Metazoa</taxon>
        <taxon>Ecdysozoa</taxon>
        <taxon>Arthropoda</taxon>
        <taxon>Chelicerata</taxon>
        <taxon>Arachnida</taxon>
        <taxon>Araneae</taxon>
        <taxon>Araneomorphae</taxon>
        <taxon>Entelegynae</taxon>
        <taxon>Araneoidea</taxon>
        <taxon>Araneidae</taxon>
        <taxon>Araneus</taxon>
    </lineage>
</organism>
<evidence type="ECO:0000256" key="3">
    <source>
        <dbReference type="ARBA" id="ARBA00022180"/>
    </source>
</evidence>
<dbReference type="GO" id="GO:1990246">
    <property type="term" value="C:uniplex complex"/>
    <property type="evidence" value="ECO:0007669"/>
    <property type="project" value="UniProtKB-UniRule"/>
</dbReference>
<comment type="subcellular location">
    <subcellularLocation>
        <location evidence="1 14">Mitochondrion inner membrane</location>
        <topology evidence="1 14">Single-pass membrane protein</topology>
    </subcellularLocation>
</comment>
<keyword evidence="4 14" id="KW-0813">Transport</keyword>
<evidence type="ECO:0000256" key="12">
    <source>
        <dbReference type="ARBA" id="ARBA00023128"/>
    </source>
</evidence>
<comment type="subunit">
    <text evidence="14">Component of the uniplex complex. Interacts (via the transmembrane region) with MCU (via the first transmembrane region); the interaction is direct.</text>
</comment>
<comment type="function">
    <text evidence="14">Essential regulatory subunit of the mitochondrial calcium uniporter complex (uniplex), a complex that mediates calcium uptake into mitochondria.</text>
</comment>
<keyword evidence="16" id="KW-1185">Reference proteome</keyword>
<dbReference type="OrthoDB" id="10039145at2759"/>
<reference evidence="15 16" key="1">
    <citation type="journal article" date="2019" name="Sci. Rep.">
        <title>Orb-weaving spider Araneus ventricosus genome elucidates the spidroin gene catalogue.</title>
        <authorList>
            <person name="Kono N."/>
            <person name="Nakamura H."/>
            <person name="Ohtoshi R."/>
            <person name="Moran D.A.P."/>
            <person name="Shinohara A."/>
            <person name="Yoshida Y."/>
            <person name="Fujiwara M."/>
            <person name="Mori M."/>
            <person name="Tomita M."/>
            <person name="Arakawa K."/>
        </authorList>
    </citation>
    <scope>NUCLEOTIDE SEQUENCE [LARGE SCALE GENOMIC DNA]</scope>
</reference>
<dbReference type="GO" id="GO:0051560">
    <property type="term" value="P:mitochondrial calcium ion homeostasis"/>
    <property type="evidence" value="ECO:0007669"/>
    <property type="project" value="UniProtKB-UniRule"/>
</dbReference>
<dbReference type="PANTHER" id="PTHR33904">
    <property type="entry name" value="ESSENTIAL MCU REGULATOR, MITOCHONDRIAL"/>
    <property type="match status" value="1"/>
</dbReference>
<keyword evidence="12 14" id="KW-0496">Mitochondrion</keyword>
<keyword evidence="11 14" id="KW-0406">Ion transport</keyword>
<dbReference type="EMBL" id="BGPR01000663">
    <property type="protein sequence ID" value="GBM30526.1"/>
    <property type="molecule type" value="Genomic_DNA"/>
</dbReference>
<comment type="caution">
    <text evidence="15">The sequence shown here is derived from an EMBL/GenBank/DDBJ whole genome shotgun (WGS) entry which is preliminary data.</text>
</comment>
<evidence type="ECO:0000256" key="7">
    <source>
        <dbReference type="ARBA" id="ARBA00022792"/>
    </source>
</evidence>
<evidence type="ECO:0000256" key="1">
    <source>
        <dbReference type="ARBA" id="ARBA00004434"/>
    </source>
</evidence>
<dbReference type="Pfam" id="PF10161">
    <property type="entry name" value="DDDD"/>
    <property type="match status" value="1"/>
</dbReference>
<dbReference type="GO" id="GO:0036444">
    <property type="term" value="P:calcium import into the mitochondrion"/>
    <property type="evidence" value="ECO:0007669"/>
    <property type="project" value="UniProtKB-UniRule"/>
</dbReference>
<name>A0A4Y2ER92_ARAVE</name>
<dbReference type="InterPro" id="IPR018782">
    <property type="entry name" value="MCU_reg"/>
</dbReference>
<evidence type="ECO:0000256" key="4">
    <source>
        <dbReference type="ARBA" id="ARBA00022448"/>
    </source>
</evidence>
<evidence type="ECO:0000256" key="6">
    <source>
        <dbReference type="ARBA" id="ARBA00022692"/>
    </source>
</evidence>
<dbReference type="PANTHER" id="PTHR33904:SF1">
    <property type="entry name" value="ESSENTIAL MCU REGULATOR, MITOCHONDRIAL"/>
    <property type="match status" value="1"/>
</dbReference>
<accession>A0A4Y2ER92</accession>
<comment type="similarity">
    <text evidence="2 14">Belongs to the SMDT1/EMRE family.</text>
</comment>
<keyword evidence="6" id="KW-0812">Transmembrane</keyword>
<evidence type="ECO:0000313" key="16">
    <source>
        <dbReference type="Proteomes" id="UP000499080"/>
    </source>
</evidence>
<evidence type="ECO:0000256" key="11">
    <source>
        <dbReference type="ARBA" id="ARBA00023065"/>
    </source>
</evidence>